<proteinExistence type="predicted"/>
<feature type="region of interest" description="Disordered" evidence="1">
    <location>
        <begin position="167"/>
        <end position="186"/>
    </location>
</feature>
<sequence length="202" mass="21296">MYDVNGTPVPTATLPADVLASMPSTIKALHADHQAAAKALHDADAALYDAREAEAAHRAEVYSASRDGRKAPASVAPAAFAGRIVAAEAKCNGAHRAARAAATAIDKALSMAAESGKDAPGHVARRLLTAQLAAAIANEREAWPQARQRPPSGPACCKQFGSWTSSARWAQRPSRPQPFALPRRQPRNASYTVWPSAIRTGF</sequence>
<evidence type="ECO:0000256" key="1">
    <source>
        <dbReference type="SAM" id="MobiDB-lite"/>
    </source>
</evidence>
<name>A0A8J3Q8H5_9ACTN</name>
<organism evidence="2 3">
    <name type="scientific">Rhizocola hellebori</name>
    <dbReference type="NCBI Taxonomy" id="1392758"/>
    <lineage>
        <taxon>Bacteria</taxon>
        <taxon>Bacillati</taxon>
        <taxon>Actinomycetota</taxon>
        <taxon>Actinomycetes</taxon>
        <taxon>Micromonosporales</taxon>
        <taxon>Micromonosporaceae</taxon>
        <taxon>Rhizocola</taxon>
    </lineage>
</organism>
<reference evidence="2" key="1">
    <citation type="submission" date="2021-01" db="EMBL/GenBank/DDBJ databases">
        <title>Whole genome shotgun sequence of Rhizocola hellebori NBRC 109834.</title>
        <authorList>
            <person name="Komaki H."/>
            <person name="Tamura T."/>
        </authorList>
    </citation>
    <scope>NUCLEOTIDE SEQUENCE</scope>
    <source>
        <strain evidence="2">NBRC 109834</strain>
    </source>
</reference>
<dbReference type="Proteomes" id="UP000612899">
    <property type="component" value="Unassembled WGS sequence"/>
</dbReference>
<dbReference type="AlphaFoldDB" id="A0A8J3Q8H5"/>
<dbReference type="EMBL" id="BONY01000022">
    <property type="protein sequence ID" value="GIH05820.1"/>
    <property type="molecule type" value="Genomic_DNA"/>
</dbReference>
<keyword evidence="3" id="KW-1185">Reference proteome</keyword>
<gene>
    <name evidence="2" type="ORF">Rhe02_38870</name>
</gene>
<evidence type="ECO:0000313" key="3">
    <source>
        <dbReference type="Proteomes" id="UP000612899"/>
    </source>
</evidence>
<evidence type="ECO:0000313" key="2">
    <source>
        <dbReference type="EMBL" id="GIH05820.1"/>
    </source>
</evidence>
<comment type="caution">
    <text evidence="2">The sequence shown here is derived from an EMBL/GenBank/DDBJ whole genome shotgun (WGS) entry which is preliminary data.</text>
</comment>
<accession>A0A8J3Q8H5</accession>
<protein>
    <submittedName>
        <fullName evidence="2">Uncharacterized protein</fullName>
    </submittedName>
</protein>